<dbReference type="EMBL" id="CABITT030000002">
    <property type="protein sequence ID" value="VVA93872.1"/>
    <property type="molecule type" value="Genomic_DNA"/>
</dbReference>
<dbReference type="Pfam" id="PF01246">
    <property type="entry name" value="Ribosomal_L24e"/>
    <property type="match status" value="1"/>
</dbReference>
<name>A0A565AWX7_9BRAS</name>
<keyword evidence="4" id="KW-1185">Reference proteome</keyword>
<dbReference type="InterPro" id="IPR038630">
    <property type="entry name" value="L24e/L24_sf"/>
</dbReference>
<dbReference type="AlphaFoldDB" id="A0A565AWX7"/>
<dbReference type="InterPro" id="IPR000988">
    <property type="entry name" value="Ribosomal_eL24-rel_N"/>
</dbReference>
<accession>A0A565AWX7</accession>
<organism evidence="3 4">
    <name type="scientific">Arabis nemorensis</name>
    <dbReference type="NCBI Taxonomy" id="586526"/>
    <lineage>
        <taxon>Eukaryota</taxon>
        <taxon>Viridiplantae</taxon>
        <taxon>Streptophyta</taxon>
        <taxon>Embryophyta</taxon>
        <taxon>Tracheophyta</taxon>
        <taxon>Spermatophyta</taxon>
        <taxon>Magnoliopsida</taxon>
        <taxon>eudicotyledons</taxon>
        <taxon>Gunneridae</taxon>
        <taxon>Pentapetalae</taxon>
        <taxon>rosids</taxon>
        <taxon>malvids</taxon>
        <taxon>Brassicales</taxon>
        <taxon>Brassicaceae</taxon>
        <taxon>Arabideae</taxon>
        <taxon>Arabis</taxon>
    </lineage>
</organism>
<sequence>MGFRELPEEEEEEQEPVLKTELCRFSGHNIYPGRGIRFIPSDSQYKNDITFAATIQIINKTKVKMIKMQCSSQKPSTQLAGQNLVFIARADLFTGIYP</sequence>
<evidence type="ECO:0000259" key="2">
    <source>
        <dbReference type="Pfam" id="PF01246"/>
    </source>
</evidence>
<dbReference type="OrthoDB" id="1727108at2759"/>
<evidence type="ECO:0000313" key="3">
    <source>
        <dbReference type="EMBL" id="VVA93872.1"/>
    </source>
</evidence>
<protein>
    <recommendedName>
        <fullName evidence="2">Large ribosomal subunit protein eL24-related N-terminal domain-containing protein</fullName>
    </recommendedName>
</protein>
<dbReference type="Gene3D" id="2.30.170.20">
    <property type="entry name" value="Ribosomal protein L24e"/>
    <property type="match status" value="1"/>
</dbReference>
<comment type="similarity">
    <text evidence="1">Belongs to the eukaryotic ribosomal protein eL24 family.</text>
</comment>
<feature type="domain" description="Large ribosomal subunit protein eL24-related N-terminal" evidence="2">
    <location>
        <begin position="18"/>
        <end position="45"/>
    </location>
</feature>
<reference evidence="3" key="1">
    <citation type="submission" date="2019-07" db="EMBL/GenBank/DDBJ databases">
        <authorList>
            <person name="Dittberner H."/>
        </authorList>
    </citation>
    <scope>NUCLEOTIDE SEQUENCE [LARGE SCALE GENOMIC DNA]</scope>
</reference>
<evidence type="ECO:0000313" key="4">
    <source>
        <dbReference type="Proteomes" id="UP000489600"/>
    </source>
</evidence>
<dbReference type="Proteomes" id="UP000489600">
    <property type="component" value="Unassembled WGS sequence"/>
</dbReference>
<evidence type="ECO:0000256" key="1">
    <source>
        <dbReference type="ARBA" id="ARBA00005647"/>
    </source>
</evidence>
<comment type="caution">
    <text evidence="3">The sequence shown here is derived from an EMBL/GenBank/DDBJ whole genome shotgun (WGS) entry which is preliminary data.</text>
</comment>
<gene>
    <name evidence="3" type="ORF">ANE_LOCUS4317</name>
</gene>
<proteinExistence type="inferred from homology"/>